<feature type="compositionally biased region" description="Basic and acidic residues" evidence="1">
    <location>
        <begin position="106"/>
        <end position="122"/>
    </location>
</feature>
<feature type="region of interest" description="Disordered" evidence="1">
    <location>
        <begin position="70"/>
        <end position="163"/>
    </location>
</feature>
<evidence type="ECO:0000313" key="3">
    <source>
        <dbReference type="Proteomes" id="UP000023152"/>
    </source>
</evidence>
<keyword evidence="3" id="KW-1185">Reference proteome</keyword>
<dbReference type="InterPro" id="IPR040099">
    <property type="entry name" value="ZZEF1"/>
</dbReference>
<name>X6LY58_RETFI</name>
<dbReference type="Proteomes" id="UP000023152">
    <property type="component" value="Unassembled WGS sequence"/>
</dbReference>
<evidence type="ECO:0000313" key="2">
    <source>
        <dbReference type="EMBL" id="ETO05665.1"/>
    </source>
</evidence>
<feature type="region of interest" description="Disordered" evidence="1">
    <location>
        <begin position="1"/>
        <end position="53"/>
    </location>
</feature>
<feature type="region of interest" description="Disordered" evidence="1">
    <location>
        <begin position="462"/>
        <end position="520"/>
    </location>
</feature>
<protein>
    <submittedName>
        <fullName evidence="2">Uncharacterized protein</fullName>
    </submittedName>
</protein>
<sequence length="1378" mass="156171">MRTKDTEKKKKRRRKEGGKRCDRREQFTSTTTMGPWFRSGAKATSGRRRPISKSKTLVLSLAKLRRRSFRHLQARQGYSSIQSRHNKTKGRLGSTKCTCAKSQPVAKEDDKNKEKEKEKTNVEEPSLAKTNDIATTQDTSKSTTEPKESQAKEEKPDFTLKQAMPVPSPLTKLLAILQRELLLRANTRKLSTHSDVKVLEEYILKITQATILVLTQHVFPQYLEFRVECLNIISNCFISKLFLPLLTALSGIVFVETFREIVEKTWQDLIEVLHILDDLSNMDPAIANELSRLYNGELLPGDNSVLVESPHSYLPNTLDEKLVSIPGANYLVLQFDERCNTERGQDYLQLCLTDGTPICSELHGPPNEWNSAPLIIPHNEIIFRFTSGLSGQQSQNYWGYACLVTGIKFGHYPNHSAMFDLLHTTANAVGRSLRSLMVGREPNDLEKAHSKWLESPLFSKGREMQLSEEKSEQGKDDSKERERREQEGASGKDKSVEDKSPQSHLKPKISGDIPSSPSWSPVVSHQSFLEDLAVMKTDSKAADFARKMFDQLKKEATDRMGGKVVDQTISYAIAALLKHLGLVEIARKFASGSDSTTPPSQTQNQWNQKLLFVFKLAKRLRQWIINEKQSLQQNYERMVVEAKEKGDELSGAQMKEMEDKATYEGLCHEMIEKAKFLLSIRPYCRMYMEGITSDEELPDFSFAVQISKLQSLERHASSTKSELDSWKAAFSTWQTLNSMLFYKKQRKENQSHQMSLPDLLVTFLQSSTPLQTFLRFIETHQTRGLLRSNTLHKLLELTDLREDTEMKAKDRALGGKRRKSLRSLSAKVIVLREWCCPLREFGDKDGPKTDHFLSHIESCGETIERSVRKNWEALYDYFTHLIKSADVPLVMKQQALNSWGIVLTQGEEGFVSNCKLIDLVHDMLAQHIAILQKSWSMEASSVMLSDSADATMQSTTSSLKEKKKEKDDVLDKKTLAEALLANASIDWKSLSPYQKDLNLQLIQYLHTLLAIVLIGFNQQGTRVVSPPTPDNLNLHSLQIHVLRHLHDEVRDHIHRLSSTREASHGYAQSEVRDSEAPIWDTQADIRFVTTGHDHNFLQIEEICHHGLVGIRTLTYSPNPTVQAFLKSKDFLQTLVQLTVHGSPRIKRTALTIFRDILQIVSPKELTDINILEWMQNRRYNLNQSETSDAKEVPITTGVSALQVLTNTTAATTITTTNITNTTIATTELVEETASSDGGPLEFINHLFETAGTLLVVQDDDVSKNLKGEWSSLDHTLRLSAEVKRDLGLHYVILLRALIQTPQWKELVKGRMYEILAQAPKLIDLEKGTVFQEEKTELNLDGSVRQKLYACQATNGMFGCVGWTHGKIEARLSSGIEDQ</sequence>
<evidence type="ECO:0000256" key="1">
    <source>
        <dbReference type="SAM" id="MobiDB-lite"/>
    </source>
</evidence>
<comment type="caution">
    <text evidence="2">The sequence shown here is derived from an EMBL/GenBank/DDBJ whole genome shotgun (WGS) entry which is preliminary data.</text>
</comment>
<dbReference type="PANTHER" id="PTHR22772:SF4">
    <property type="entry name" value="ZINC FINGER ZZ-TYPE AND EF-HAND DOMAIN-CONTAINING PROTEIN 1"/>
    <property type="match status" value="1"/>
</dbReference>
<dbReference type="OrthoDB" id="661148at2759"/>
<organism evidence="2 3">
    <name type="scientific">Reticulomyxa filosa</name>
    <dbReference type="NCBI Taxonomy" id="46433"/>
    <lineage>
        <taxon>Eukaryota</taxon>
        <taxon>Sar</taxon>
        <taxon>Rhizaria</taxon>
        <taxon>Retaria</taxon>
        <taxon>Foraminifera</taxon>
        <taxon>Monothalamids</taxon>
        <taxon>Reticulomyxidae</taxon>
        <taxon>Reticulomyxa</taxon>
    </lineage>
</organism>
<accession>X6LY58</accession>
<reference evidence="2 3" key="1">
    <citation type="journal article" date="2013" name="Curr. Biol.">
        <title>The Genome of the Foraminiferan Reticulomyxa filosa.</title>
        <authorList>
            <person name="Glockner G."/>
            <person name="Hulsmann N."/>
            <person name="Schleicher M."/>
            <person name="Noegel A.A."/>
            <person name="Eichinger L."/>
            <person name="Gallinger C."/>
            <person name="Pawlowski J."/>
            <person name="Sierra R."/>
            <person name="Euteneuer U."/>
            <person name="Pillet L."/>
            <person name="Moustafa A."/>
            <person name="Platzer M."/>
            <person name="Groth M."/>
            <person name="Szafranski K."/>
            <person name="Schliwa M."/>
        </authorList>
    </citation>
    <scope>NUCLEOTIDE SEQUENCE [LARGE SCALE GENOMIC DNA]</scope>
</reference>
<dbReference type="PANTHER" id="PTHR22772">
    <property type="entry name" value="NOVEL ZZ TYPE ZINC FINGER DOMAIN CONTAINING PROTEIN"/>
    <property type="match status" value="1"/>
</dbReference>
<feature type="compositionally biased region" description="Basic and acidic residues" evidence="1">
    <location>
        <begin position="462"/>
        <end position="501"/>
    </location>
</feature>
<dbReference type="EMBL" id="ASPP01027877">
    <property type="protein sequence ID" value="ETO05665.1"/>
    <property type="molecule type" value="Genomic_DNA"/>
</dbReference>
<proteinExistence type="predicted"/>
<feature type="compositionally biased region" description="Basic and acidic residues" evidence="1">
    <location>
        <begin position="144"/>
        <end position="158"/>
    </location>
</feature>
<gene>
    <name evidence="2" type="ORF">RFI_31729</name>
</gene>
<feature type="compositionally biased region" description="Polar residues" evidence="1">
    <location>
        <begin position="128"/>
        <end position="143"/>
    </location>
</feature>